<keyword evidence="2" id="KW-0963">Cytoplasm</keyword>
<evidence type="ECO:0000256" key="2">
    <source>
        <dbReference type="ARBA" id="ARBA00022490"/>
    </source>
</evidence>
<dbReference type="InterPro" id="IPR029299">
    <property type="entry name" value="ALMS_motif"/>
</dbReference>
<name>A0A5E4MCI2_9HEMI</name>
<comment type="subcellular location">
    <subcellularLocation>
        <location evidence="1">Cytoplasm</location>
        <location evidence="1">Cytoskeleton</location>
        <location evidence="1">Microtubule organizing center</location>
        <location evidence="1">Centrosome</location>
    </subcellularLocation>
</comment>
<dbReference type="GO" id="GO:0005813">
    <property type="term" value="C:centrosome"/>
    <property type="evidence" value="ECO:0007669"/>
    <property type="project" value="UniProtKB-SubCell"/>
</dbReference>
<evidence type="ECO:0000313" key="8">
    <source>
        <dbReference type="Proteomes" id="UP000325440"/>
    </source>
</evidence>
<keyword evidence="3" id="KW-0206">Cytoskeleton</keyword>
<dbReference type="Proteomes" id="UP000325440">
    <property type="component" value="Unassembled WGS sequence"/>
</dbReference>
<feature type="coiled-coil region" evidence="4">
    <location>
        <begin position="508"/>
        <end position="538"/>
    </location>
</feature>
<reference evidence="7 8" key="1">
    <citation type="submission" date="2019-08" db="EMBL/GenBank/DDBJ databases">
        <authorList>
            <person name="Alioto T."/>
            <person name="Alioto T."/>
            <person name="Gomez Garrido J."/>
        </authorList>
    </citation>
    <scope>NUCLEOTIDE SEQUENCE [LARGE SCALE GENOMIC DNA]</scope>
</reference>
<feature type="region of interest" description="Disordered" evidence="5">
    <location>
        <begin position="223"/>
        <end position="246"/>
    </location>
</feature>
<evidence type="ECO:0000256" key="5">
    <source>
        <dbReference type="SAM" id="MobiDB-lite"/>
    </source>
</evidence>
<feature type="domain" description="ALMS motif" evidence="6">
    <location>
        <begin position="719"/>
        <end position="835"/>
    </location>
</feature>
<gene>
    <name evidence="7" type="ORF">CINCED_3A018810</name>
</gene>
<accession>A0A5E4MCI2</accession>
<keyword evidence="4" id="KW-0175">Coiled coil</keyword>
<keyword evidence="8" id="KW-1185">Reference proteome</keyword>
<evidence type="ECO:0000259" key="6">
    <source>
        <dbReference type="Pfam" id="PF15309"/>
    </source>
</evidence>
<sequence length="848" mass="96727">MSEPSDFESINSDGISFYDINETATNDSESANPKTKHLRINISHISTSDYPEQDLSLTDSDHSLLEAPKLLNASSPSSICSTKPLEWDSGADVGYDITPIQKTQDMSTIERIAVSNLVNNANSTPITYDKKLGLKTKSNSLINLNEMELNKGKKSASFQSLKFTAIKSDTLPKYRSPMASSQSVSTVVQKLESLNINQIKQLSNKRINMIFEQYEKRFEKSNINLNNEQKSPESSKESDSTLGSADTGGSWVVKEFHGSINTTTDRVNSFEYLPGCVYYNNRDGKFEDNTDKEILQNTKVLVEAMEKNGLTNKLQKKEIIKEIVEHFLKNYIPQVKNSSINSLSDSDQTPGRQDLTSQTSNTANTIVNNRTNNHSSTITFTSPITSSSQYGNDVDSKYDESSLESGRYIDLQNYKSKKNCTSINEQKNQSVQCSIKGNLSNINKYVKQTTFPKSVSSKKNYENLESSTSHNVKSTSEFNDIDKEFKKQMIWFHTNYMKTERENQMLWINNQISHLKNLKNLLNTHEELKKNWDSYKQKQIASRKPKFRTILHPVSNTSSDLTSLTKTNSTISSKNLSVSSKYNETDAETSTTICDHMHYKMGILVDEPKSMKKCCEKTLHIMKQKQNQTVNKLKSAYSQTESNNEIHFKSNTKDSAWNEINYTIDDQLKPFSCKSSISYDIIFKPSKSSKEIHSFDDKSKQKHFVSVSCQTNDPPSKLRSSLQEYLMKNRPDYICRAEERQTILTNIASLRDKRTKLKRDMLIANHNRTKVPPNPLAIKRVMSQKEMRKLTESKYHKCPEVKNKKVEKKRKEEYKTNKIMAHIFNKKLQKKTLKGNVDLSNSVSVCSL</sequence>
<organism evidence="7 8">
    <name type="scientific">Cinara cedri</name>
    <dbReference type="NCBI Taxonomy" id="506608"/>
    <lineage>
        <taxon>Eukaryota</taxon>
        <taxon>Metazoa</taxon>
        <taxon>Ecdysozoa</taxon>
        <taxon>Arthropoda</taxon>
        <taxon>Hexapoda</taxon>
        <taxon>Insecta</taxon>
        <taxon>Pterygota</taxon>
        <taxon>Neoptera</taxon>
        <taxon>Paraneoptera</taxon>
        <taxon>Hemiptera</taxon>
        <taxon>Sternorrhyncha</taxon>
        <taxon>Aphidomorpha</taxon>
        <taxon>Aphidoidea</taxon>
        <taxon>Aphididae</taxon>
        <taxon>Lachninae</taxon>
        <taxon>Cinara</taxon>
    </lineage>
</organism>
<evidence type="ECO:0000256" key="1">
    <source>
        <dbReference type="ARBA" id="ARBA00004300"/>
    </source>
</evidence>
<dbReference type="EMBL" id="CABPRJ010000478">
    <property type="protein sequence ID" value="VVC28098.1"/>
    <property type="molecule type" value="Genomic_DNA"/>
</dbReference>
<proteinExistence type="predicted"/>
<feature type="region of interest" description="Disordered" evidence="5">
    <location>
        <begin position="338"/>
        <end position="370"/>
    </location>
</feature>
<dbReference type="OrthoDB" id="2448405at2759"/>
<evidence type="ECO:0000256" key="4">
    <source>
        <dbReference type="SAM" id="Coils"/>
    </source>
</evidence>
<evidence type="ECO:0000256" key="3">
    <source>
        <dbReference type="ARBA" id="ARBA00023212"/>
    </source>
</evidence>
<protein>
    <submittedName>
        <fullName evidence="7">ALMS motif</fullName>
    </submittedName>
</protein>
<feature type="compositionally biased region" description="Basic and acidic residues" evidence="5">
    <location>
        <begin position="230"/>
        <end position="239"/>
    </location>
</feature>
<dbReference type="AlphaFoldDB" id="A0A5E4MCI2"/>
<evidence type="ECO:0000313" key="7">
    <source>
        <dbReference type="EMBL" id="VVC28098.1"/>
    </source>
</evidence>
<dbReference type="Pfam" id="PF15309">
    <property type="entry name" value="ALMS_motif"/>
    <property type="match status" value="1"/>
</dbReference>